<dbReference type="AlphaFoldDB" id="A0A1B9U3V5"/>
<feature type="domain" description="RDD" evidence="6">
    <location>
        <begin position="2"/>
        <end position="102"/>
    </location>
</feature>
<feature type="transmembrane region" description="Helical" evidence="5">
    <location>
        <begin position="96"/>
        <end position="113"/>
    </location>
</feature>
<reference evidence="7" key="2">
    <citation type="journal article" date="2020" name="Science">
        <title>Unexpected conservation and global transmission of agrobacterial virulence plasmids.</title>
        <authorList>
            <person name="Weisberg A.J."/>
            <person name="Davis E.W. 2nd"/>
            <person name="Tabima J."/>
            <person name="Belcher M.S."/>
            <person name="Miller M."/>
            <person name="Kuo C.H."/>
            <person name="Loper J.E."/>
            <person name="Grunwald N.J."/>
            <person name="Putnam M.L."/>
            <person name="Chang J.H."/>
        </authorList>
    </citation>
    <scope>NUCLEOTIDE SEQUENCE</scope>
    <source>
        <strain evidence="7">17-1853-1a</strain>
    </source>
</reference>
<evidence type="ECO:0000256" key="1">
    <source>
        <dbReference type="ARBA" id="ARBA00004141"/>
    </source>
</evidence>
<keyword evidence="4 5" id="KW-0472">Membrane</keyword>
<evidence type="ECO:0000313" key="8">
    <source>
        <dbReference type="EMBL" id="OCJ43001.1"/>
    </source>
</evidence>
<sequence>MIFKRIVAGIVDLILLISVAFAPTFIAAEWLPQYMDAPAGQPPTPLMGVTLLWLASVLFCYFPAFESSAFMATPGKLLMRLKVVRRTGERLTFTQALYRMVFGPLAIWFLPWYRDHFSGGAIVKDR</sequence>
<dbReference type="OrthoDB" id="9793824at2"/>
<dbReference type="Proteomes" id="UP000093451">
    <property type="component" value="Unassembled WGS sequence"/>
</dbReference>
<proteinExistence type="predicted"/>
<reference evidence="8 9" key="1">
    <citation type="journal article" date="2016" name="PeerJ">
        <title>Gall-ID: tools for genotyping gall-causing phytopathogenic bacteria.</title>
        <authorList>
            <person name="Davis E.W.II."/>
            <person name="Weisberg A.J."/>
            <person name="Tabima J.F."/>
            <person name="Grunwald N.J."/>
            <person name="Chang J.H."/>
        </authorList>
    </citation>
    <scope>NUCLEOTIDE SEQUENCE [LARGE SCALE GENOMIC DNA]</scope>
    <source>
        <strain evidence="8 9">N2/73</strain>
    </source>
</reference>
<accession>A0A1B9U3V5</accession>
<feature type="transmembrane region" description="Helical" evidence="5">
    <location>
        <begin position="7"/>
        <end position="31"/>
    </location>
</feature>
<evidence type="ECO:0000256" key="4">
    <source>
        <dbReference type="ARBA" id="ARBA00023136"/>
    </source>
</evidence>
<evidence type="ECO:0000313" key="9">
    <source>
        <dbReference type="Proteomes" id="UP000093451"/>
    </source>
</evidence>
<comment type="subcellular location">
    <subcellularLocation>
        <location evidence="1">Membrane</location>
        <topology evidence="1">Multi-pass membrane protein</topology>
    </subcellularLocation>
</comment>
<dbReference type="EMBL" id="LXKT01000001">
    <property type="protein sequence ID" value="OCJ43001.1"/>
    <property type="molecule type" value="Genomic_DNA"/>
</dbReference>
<feature type="transmembrane region" description="Helical" evidence="5">
    <location>
        <begin position="51"/>
        <end position="75"/>
    </location>
</feature>
<evidence type="ECO:0000256" key="3">
    <source>
        <dbReference type="ARBA" id="ARBA00022989"/>
    </source>
</evidence>
<gene>
    <name evidence="8" type="ORF">A6U91_04105</name>
    <name evidence="7" type="ORF">G6M46_22030</name>
</gene>
<dbReference type="EMBL" id="JAAMAY010000030">
    <property type="protein sequence ID" value="NTC30813.1"/>
    <property type="molecule type" value="Genomic_DNA"/>
</dbReference>
<organism evidence="7 10">
    <name type="scientific">Agrobacterium tumefaciens</name>
    <dbReference type="NCBI Taxonomy" id="358"/>
    <lineage>
        <taxon>Bacteria</taxon>
        <taxon>Pseudomonadati</taxon>
        <taxon>Pseudomonadota</taxon>
        <taxon>Alphaproteobacteria</taxon>
        <taxon>Hyphomicrobiales</taxon>
        <taxon>Rhizobiaceae</taxon>
        <taxon>Rhizobium/Agrobacterium group</taxon>
        <taxon>Agrobacterium</taxon>
        <taxon>Agrobacterium tumefaciens complex</taxon>
    </lineage>
</organism>
<name>A0A1B9U3V5_AGRTU</name>
<protein>
    <submittedName>
        <fullName evidence="7">RDD family protein</fullName>
    </submittedName>
    <submittedName>
        <fullName evidence="8">Transporter</fullName>
    </submittedName>
</protein>
<dbReference type="GeneID" id="92770664"/>
<evidence type="ECO:0000256" key="2">
    <source>
        <dbReference type="ARBA" id="ARBA00022692"/>
    </source>
</evidence>
<dbReference type="RefSeq" id="WP_013636091.1">
    <property type="nucleotide sequence ID" value="NC_015183.1"/>
</dbReference>
<keyword evidence="3 5" id="KW-1133">Transmembrane helix</keyword>
<dbReference type="KEGG" id="atf:Ach5_13770"/>
<evidence type="ECO:0000256" key="5">
    <source>
        <dbReference type="SAM" id="Phobius"/>
    </source>
</evidence>
<evidence type="ECO:0000313" key="7">
    <source>
        <dbReference type="EMBL" id="NTC30813.1"/>
    </source>
</evidence>
<dbReference type="Pfam" id="PF06271">
    <property type="entry name" value="RDD"/>
    <property type="match status" value="1"/>
</dbReference>
<keyword evidence="2 5" id="KW-0812">Transmembrane</keyword>
<accession>A0AA86KQY2</accession>
<evidence type="ECO:0000259" key="6">
    <source>
        <dbReference type="Pfam" id="PF06271"/>
    </source>
</evidence>
<dbReference type="InterPro" id="IPR010432">
    <property type="entry name" value="RDD"/>
</dbReference>
<dbReference type="Proteomes" id="UP000702952">
    <property type="component" value="Unassembled WGS sequence"/>
</dbReference>
<dbReference type="GO" id="GO:0016020">
    <property type="term" value="C:membrane"/>
    <property type="evidence" value="ECO:0007669"/>
    <property type="project" value="UniProtKB-SubCell"/>
</dbReference>
<comment type="caution">
    <text evidence="7">The sequence shown here is derived from an EMBL/GenBank/DDBJ whole genome shotgun (WGS) entry which is preliminary data.</text>
</comment>
<evidence type="ECO:0000313" key="10">
    <source>
        <dbReference type="Proteomes" id="UP000702952"/>
    </source>
</evidence>